<dbReference type="Proteomes" id="UP000054558">
    <property type="component" value="Unassembled WGS sequence"/>
</dbReference>
<keyword evidence="2" id="KW-0472">Membrane</keyword>
<protein>
    <submittedName>
        <fullName evidence="3">Uncharacterized protein</fullName>
    </submittedName>
</protein>
<evidence type="ECO:0000256" key="1">
    <source>
        <dbReference type="SAM" id="MobiDB-lite"/>
    </source>
</evidence>
<proteinExistence type="predicted"/>
<accession>A0A1Y1HQU4</accession>
<organism evidence="3 4">
    <name type="scientific">Klebsormidium nitens</name>
    <name type="common">Green alga</name>
    <name type="synonym">Ulothrix nitens</name>
    <dbReference type="NCBI Taxonomy" id="105231"/>
    <lineage>
        <taxon>Eukaryota</taxon>
        <taxon>Viridiplantae</taxon>
        <taxon>Streptophyta</taxon>
        <taxon>Klebsormidiophyceae</taxon>
        <taxon>Klebsormidiales</taxon>
        <taxon>Klebsormidiaceae</taxon>
        <taxon>Klebsormidium</taxon>
    </lineage>
</organism>
<feature type="transmembrane region" description="Helical" evidence="2">
    <location>
        <begin position="196"/>
        <end position="215"/>
    </location>
</feature>
<keyword evidence="4" id="KW-1185">Reference proteome</keyword>
<evidence type="ECO:0000313" key="4">
    <source>
        <dbReference type="Proteomes" id="UP000054558"/>
    </source>
</evidence>
<dbReference type="AlphaFoldDB" id="A0A1Y1HQU4"/>
<gene>
    <name evidence="3" type="ORF">KFL_000090440</name>
</gene>
<dbReference type="EMBL" id="DF236958">
    <property type="protein sequence ID" value="GAQ78198.1"/>
    <property type="molecule type" value="Genomic_DNA"/>
</dbReference>
<reference evidence="3 4" key="1">
    <citation type="journal article" date="2014" name="Nat. Commun.">
        <title>Klebsormidium flaccidum genome reveals primary factors for plant terrestrial adaptation.</title>
        <authorList>
            <person name="Hori K."/>
            <person name="Maruyama F."/>
            <person name="Fujisawa T."/>
            <person name="Togashi T."/>
            <person name="Yamamoto N."/>
            <person name="Seo M."/>
            <person name="Sato S."/>
            <person name="Yamada T."/>
            <person name="Mori H."/>
            <person name="Tajima N."/>
            <person name="Moriyama T."/>
            <person name="Ikeuchi M."/>
            <person name="Watanabe M."/>
            <person name="Wada H."/>
            <person name="Kobayashi K."/>
            <person name="Saito M."/>
            <person name="Masuda T."/>
            <person name="Sasaki-Sekimoto Y."/>
            <person name="Mashiguchi K."/>
            <person name="Awai K."/>
            <person name="Shimojima M."/>
            <person name="Masuda S."/>
            <person name="Iwai M."/>
            <person name="Nobusawa T."/>
            <person name="Narise T."/>
            <person name="Kondo S."/>
            <person name="Saito H."/>
            <person name="Sato R."/>
            <person name="Murakawa M."/>
            <person name="Ihara Y."/>
            <person name="Oshima-Yamada Y."/>
            <person name="Ohtaka K."/>
            <person name="Satoh M."/>
            <person name="Sonobe K."/>
            <person name="Ishii M."/>
            <person name="Ohtani R."/>
            <person name="Kanamori-Sato M."/>
            <person name="Honoki R."/>
            <person name="Miyazaki D."/>
            <person name="Mochizuki H."/>
            <person name="Umetsu J."/>
            <person name="Higashi K."/>
            <person name="Shibata D."/>
            <person name="Kamiya Y."/>
            <person name="Sato N."/>
            <person name="Nakamura Y."/>
            <person name="Tabata S."/>
            <person name="Ida S."/>
            <person name="Kurokawa K."/>
            <person name="Ohta H."/>
        </authorList>
    </citation>
    <scope>NUCLEOTIDE SEQUENCE [LARGE SCALE GENOMIC DNA]</scope>
    <source>
        <strain evidence="3 4">NIES-2285</strain>
    </source>
</reference>
<evidence type="ECO:0000313" key="3">
    <source>
        <dbReference type="EMBL" id="GAQ78198.1"/>
    </source>
</evidence>
<evidence type="ECO:0000256" key="2">
    <source>
        <dbReference type="SAM" id="Phobius"/>
    </source>
</evidence>
<keyword evidence="2" id="KW-0812">Transmembrane</keyword>
<sequence>MDMDGARGLPGLRSAWRSDLSPRANRIINDPLLNDIDIDNVRIEVFDVSAQLVDIPLTETADEPNSLPVIQNGLHHVHTSRVHGSNGEAHPRKEHVVEIPALGNHTIRTNGVREDNGRPHGSNGYVSENGQARHDRHPPPIKASSKKPPRCPTSHNGLNGDSGHHPQNGRRRRDSTELDRSKGKRGGGAAKWKMKLVMAILLVCFGTLVYFQVFYMRPQQLQAIMQGASQKEVLRAGLLNFGRREGPEDGVLRSRGEGNITDGLVGMRRRLLGGETEGGEQCSLIEGMRWFGRLLNDVRIRRAGNEGGGILVGGSEAGVVRLGRRLLAEGRETGKRRLVTEREGQRHERMEALDWGFGVGLEFLRRRPGSRDTG</sequence>
<keyword evidence="2" id="KW-1133">Transmembrane helix</keyword>
<feature type="region of interest" description="Disordered" evidence="1">
    <location>
        <begin position="101"/>
        <end position="187"/>
    </location>
</feature>
<name>A0A1Y1HQU4_KLENI</name>